<sequence length="29" mass="3547">MSLMKMLFSLKNLLASNKSLKSYSWYIWY</sequence>
<keyword evidence="2" id="KW-1185">Reference proteome</keyword>
<gene>
    <name evidence="1" type="ORF">K6978_14980</name>
</gene>
<protein>
    <submittedName>
        <fullName evidence="1">Tryptorubin family RiPP</fullName>
    </submittedName>
</protein>
<accession>A0ABY7Y9Y8</accession>
<evidence type="ECO:0000313" key="1">
    <source>
        <dbReference type="EMBL" id="WDM70685.1"/>
    </source>
</evidence>
<reference evidence="1 2" key="1">
    <citation type="submission" date="2021-08" db="EMBL/GenBank/DDBJ databases">
        <title>Genome sequences of Xanthomonas cucurbitae isolates from 5 Midwestern US states.</title>
        <authorList>
            <person name="Hind S.R."/>
        </authorList>
    </citation>
    <scope>NUCLEOTIDE SEQUENCE [LARGE SCALE GENOMIC DNA]</scope>
    <source>
        <strain evidence="1 2">OH_261</strain>
    </source>
</reference>
<organism evidence="1 2">
    <name type="scientific">Xanthomonas cucurbitae</name>
    <dbReference type="NCBI Taxonomy" id="56453"/>
    <lineage>
        <taxon>Bacteria</taxon>
        <taxon>Pseudomonadati</taxon>
        <taxon>Pseudomonadota</taxon>
        <taxon>Gammaproteobacteria</taxon>
        <taxon>Lysobacterales</taxon>
        <taxon>Lysobacteraceae</taxon>
        <taxon>Xanthomonas</taxon>
    </lineage>
</organism>
<dbReference type="Proteomes" id="UP001214201">
    <property type="component" value="Chromosome"/>
</dbReference>
<dbReference type="NCBIfam" id="NF038372">
    <property type="entry name" value="tryptorubin_fam"/>
    <property type="match status" value="1"/>
</dbReference>
<dbReference type="EMBL" id="CP082214">
    <property type="protein sequence ID" value="WDM70685.1"/>
    <property type="molecule type" value="Genomic_DNA"/>
</dbReference>
<evidence type="ECO:0000313" key="2">
    <source>
        <dbReference type="Proteomes" id="UP001214201"/>
    </source>
</evidence>
<dbReference type="RefSeq" id="WP_218956274.1">
    <property type="nucleotide sequence ID" value="NZ_CP033326.1"/>
</dbReference>
<name>A0ABY7Y9Y8_9XANT</name>
<proteinExistence type="predicted"/>